<dbReference type="Pfam" id="PF00711">
    <property type="entry name" value="Defensin_beta"/>
    <property type="match status" value="1"/>
</dbReference>
<protein>
    <submittedName>
        <fullName evidence="11">Beta-defensin 109B</fullName>
    </submittedName>
</protein>
<dbReference type="PANTHER" id="PTHR20515:SF3">
    <property type="entry name" value="BETA-DEFENSIN 109B-RELATED"/>
    <property type="match status" value="1"/>
</dbReference>
<dbReference type="GO" id="GO:0042056">
    <property type="term" value="F:chemoattractant activity"/>
    <property type="evidence" value="ECO:0007669"/>
    <property type="project" value="TreeGrafter"/>
</dbReference>
<name>A0A8M1M8B0_NEOSC</name>
<dbReference type="AlphaFoldDB" id="A0A8M1M8B0"/>
<keyword evidence="5" id="KW-0732">Signal</keyword>
<sequence length="114" mass="13427">MAHYRFSMQHVEAFKESIYKTKEEIEDNLETEDSWGSWLLTLLLSPVRSGLASGENHCLNLSGICRRDICKLTEDQIGACKRRWRCCRSWWILIPIPTPLIYSDYQEPLKHKLK</sequence>
<dbReference type="GO" id="GO:0005615">
    <property type="term" value="C:extracellular space"/>
    <property type="evidence" value="ECO:0007669"/>
    <property type="project" value="TreeGrafter"/>
</dbReference>
<evidence type="ECO:0000259" key="9">
    <source>
        <dbReference type="Pfam" id="PF00711"/>
    </source>
</evidence>
<gene>
    <name evidence="11" type="primary">DEFB109B</name>
</gene>
<dbReference type="CTD" id="641517"/>
<evidence type="ECO:0000256" key="4">
    <source>
        <dbReference type="ARBA" id="ARBA00022529"/>
    </source>
</evidence>
<evidence type="ECO:0000256" key="3">
    <source>
        <dbReference type="ARBA" id="ARBA00022525"/>
    </source>
</evidence>
<proteinExistence type="predicted"/>
<dbReference type="InterPro" id="IPR001855">
    <property type="entry name" value="Defensin_beta-like"/>
</dbReference>
<dbReference type="GO" id="GO:0031731">
    <property type="term" value="F:CCR6 chemokine receptor binding"/>
    <property type="evidence" value="ECO:0007669"/>
    <property type="project" value="TreeGrafter"/>
</dbReference>
<keyword evidence="10" id="KW-1185">Reference proteome</keyword>
<dbReference type="RefSeq" id="XP_044768733.1">
    <property type="nucleotide sequence ID" value="XM_044912798.1"/>
</dbReference>
<evidence type="ECO:0000256" key="2">
    <source>
        <dbReference type="ARBA" id="ARBA00004613"/>
    </source>
</evidence>
<organism evidence="10 11">
    <name type="scientific">Neomonachus schauinslandi</name>
    <name type="common">Hawaiian monk seal</name>
    <name type="synonym">Monachus schauinslandi</name>
    <dbReference type="NCBI Taxonomy" id="29088"/>
    <lineage>
        <taxon>Eukaryota</taxon>
        <taxon>Metazoa</taxon>
        <taxon>Chordata</taxon>
        <taxon>Craniata</taxon>
        <taxon>Vertebrata</taxon>
        <taxon>Euteleostomi</taxon>
        <taxon>Mammalia</taxon>
        <taxon>Eutheria</taxon>
        <taxon>Laurasiatheria</taxon>
        <taxon>Carnivora</taxon>
        <taxon>Caniformia</taxon>
        <taxon>Pinnipedia</taxon>
        <taxon>Phocidae</taxon>
        <taxon>Monachinae</taxon>
        <taxon>Monachini</taxon>
        <taxon>Neomonachus</taxon>
    </lineage>
</organism>
<dbReference type="PANTHER" id="PTHR20515">
    <property type="entry name" value="BETA-DEFENSIN"/>
    <property type="match status" value="1"/>
</dbReference>
<feature type="domain" description="Beta-defensin-like" evidence="9">
    <location>
        <begin position="57"/>
        <end position="88"/>
    </location>
</feature>
<comment type="function">
    <text evidence="1">Has antibacterial activity.</text>
</comment>
<evidence type="ECO:0000256" key="7">
    <source>
        <dbReference type="ARBA" id="ARBA00023022"/>
    </source>
</evidence>
<dbReference type="SUPFAM" id="SSF57392">
    <property type="entry name" value="Defensin-like"/>
    <property type="match status" value="1"/>
</dbReference>
<evidence type="ECO:0000256" key="5">
    <source>
        <dbReference type="ARBA" id="ARBA00022729"/>
    </source>
</evidence>
<evidence type="ECO:0000256" key="6">
    <source>
        <dbReference type="ARBA" id="ARBA00022940"/>
    </source>
</evidence>
<dbReference type="GO" id="GO:0060326">
    <property type="term" value="P:cell chemotaxis"/>
    <property type="evidence" value="ECO:0007669"/>
    <property type="project" value="TreeGrafter"/>
</dbReference>
<dbReference type="GO" id="GO:0042742">
    <property type="term" value="P:defense response to bacterium"/>
    <property type="evidence" value="ECO:0007669"/>
    <property type="project" value="UniProtKB-KW"/>
</dbReference>
<keyword evidence="6" id="KW-0211">Defensin</keyword>
<evidence type="ECO:0000256" key="1">
    <source>
        <dbReference type="ARBA" id="ARBA00002878"/>
    </source>
</evidence>
<evidence type="ECO:0000313" key="10">
    <source>
        <dbReference type="Proteomes" id="UP000248481"/>
    </source>
</evidence>
<reference evidence="11" key="1">
    <citation type="submission" date="2025-08" db="UniProtKB">
        <authorList>
            <consortium name="RefSeq"/>
        </authorList>
    </citation>
    <scope>IDENTIFICATION</scope>
    <source>
        <tissue evidence="11">Blood</tissue>
    </source>
</reference>
<evidence type="ECO:0000313" key="11">
    <source>
        <dbReference type="RefSeq" id="XP_044768733.1"/>
    </source>
</evidence>
<keyword evidence="4" id="KW-0929">Antimicrobial</keyword>
<evidence type="ECO:0000256" key="8">
    <source>
        <dbReference type="ARBA" id="ARBA00023157"/>
    </source>
</evidence>
<keyword evidence="7" id="KW-0044">Antibiotic</keyword>
<dbReference type="Proteomes" id="UP000248481">
    <property type="component" value="Chromosome 2"/>
</dbReference>
<accession>A0A8M1M8B0</accession>
<dbReference type="KEGG" id="nsu:123324057"/>
<comment type="subcellular location">
    <subcellularLocation>
        <location evidence="2">Secreted</location>
    </subcellularLocation>
</comment>
<dbReference type="GeneID" id="123324057"/>
<keyword evidence="8" id="KW-1015">Disulfide bond</keyword>
<keyword evidence="3" id="KW-0964">Secreted</keyword>